<evidence type="ECO:0000256" key="2">
    <source>
        <dbReference type="ARBA" id="ARBA00016949"/>
    </source>
</evidence>
<dbReference type="PANTHER" id="PTHR12452:SF0">
    <property type="entry name" value="THIOREDOXIN DOMAIN-CONTAINING PROTEIN 17"/>
    <property type="match status" value="1"/>
</dbReference>
<keyword evidence="4" id="KW-1185">Reference proteome</keyword>
<evidence type="ECO:0000259" key="3">
    <source>
        <dbReference type="Pfam" id="PF06110"/>
    </source>
</evidence>
<dbReference type="Gene3D" id="3.40.30.10">
    <property type="entry name" value="Glutaredoxin"/>
    <property type="match status" value="1"/>
</dbReference>
<evidence type="ECO:0000313" key="4">
    <source>
        <dbReference type="Proteomes" id="UP000887572"/>
    </source>
</evidence>
<dbReference type="AlphaFoldDB" id="A0A914HG84"/>
<dbReference type="GO" id="GO:0047134">
    <property type="term" value="F:protein-disulfide reductase [NAD(P)H] activity"/>
    <property type="evidence" value="ECO:0007669"/>
    <property type="project" value="InterPro"/>
</dbReference>
<evidence type="ECO:0000256" key="1">
    <source>
        <dbReference type="ARBA" id="ARBA00008987"/>
    </source>
</evidence>
<dbReference type="PANTHER" id="PTHR12452">
    <property type="entry name" value="42-9-9 PROTEIN-RELATED"/>
    <property type="match status" value="1"/>
</dbReference>
<dbReference type="InterPro" id="IPR036249">
    <property type="entry name" value="Thioredoxin-like_sf"/>
</dbReference>
<accession>A0A914HG84</accession>
<dbReference type="WBParaSite" id="Gr19_v10_g16878.t1">
    <property type="protein sequence ID" value="Gr19_v10_g16878.t1"/>
    <property type="gene ID" value="Gr19_v10_g16878"/>
</dbReference>
<comment type="similarity">
    <text evidence="1">Belongs to the thioredoxin family.</text>
</comment>
<dbReference type="SUPFAM" id="SSF52833">
    <property type="entry name" value="Thioredoxin-like"/>
    <property type="match status" value="1"/>
</dbReference>
<feature type="domain" description="Thioredoxin" evidence="3">
    <location>
        <begin position="33"/>
        <end position="120"/>
    </location>
</feature>
<proteinExistence type="inferred from homology"/>
<dbReference type="InterPro" id="IPR010357">
    <property type="entry name" value="TXNDC17_dom"/>
</dbReference>
<dbReference type="InterPro" id="IPR045108">
    <property type="entry name" value="TXNDC17-like"/>
</dbReference>
<protein>
    <recommendedName>
        <fullName evidence="2">Thioredoxin domain-containing protein 17</fullName>
    </recommendedName>
</protein>
<name>A0A914HG84_GLORO</name>
<reference evidence="5" key="1">
    <citation type="submission" date="2022-11" db="UniProtKB">
        <authorList>
            <consortium name="WormBaseParasite"/>
        </authorList>
    </citation>
    <scope>IDENTIFICATION</scope>
</reference>
<organism evidence="4 5">
    <name type="scientific">Globodera rostochiensis</name>
    <name type="common">Golden nematode worm</name>
    <name type="synonym">Heterodera rostochiensis</name>
    <dbReference type="NCBI Taxonomy" id="31243"/>
    <lineage>
        <taxon>Eukaryota</taxon>
        <taxon>Metazoa</taxon>
        <taxon>Ecdysozoa</taxon>
        <taxon>Nematoda</taxon>
        <taxon>Chromadorea</taxon>
        <taxon>Rhabditida</taxon>
        <taxon>Tylenchina</taxon>
        <taxon>Tylenchomorpha</taxon>
        <taxon>Tylenchoidea</taxon>
        <taxon>Heteroderidae</taxon>
        <taxon>Heteroderinae</taxon>
        <taxon>Globodera</taxon>
    </lineage>
</organism>
<evidence type="ECO:0000313" key="5">
    <source>
        <dbReference type="WBParaSite" id="Gr19_v10_g16878.t1"/>
    </source>
</evidence>
<dbReference type="Proteomes" id="UP000887572">
    <property type="component" value="Unplaced"/>
</dbReference>
<dbReference type="Pfam" id="PF06110">
    <property type="entry name" value="TXD17-like_Trx"/>
    <property type="match status" value="1"/>
</dbReference>
<dbReference type="GO" id="GO:0005829">
    <property type="term" value="C:cytosol"/>
    <property type="evidence" value="ECO:0007669"/>
    <property type="project" value="TreeGrafter"/>
</dbReference>
<sequence length="151" mass="16789">MVVHLNKVTAEGHDGLRSCLLELQRSNRFYSGGIFVLFTGAKVADTGRSWCPSCVRAEPVIEQALDDLTKVDTDQQQQRHIMFVTCNVGNREVWKSPSNSIKADATLDVKSVPSLIKYSLSDGCCVQGQKLDTDEHFQTVGSIVEFMLKRP</sequence>